<dbReference type="Gene3D" id="3.40.50.300">
    <property type="entry name" value="P-loop containing nucleotide triphosphate hydrolases"/>
    <property type="match status" value="1"/>
</dbReference>
<sequence length="164" mass="18802">MAKIHLVCGPVGAGKTTFAAKLTGETGAIHFAIDEWMTSLFSPDLDGDIEYDWAMTRIGRIEILIWSHVRQLMNINVDAVLDLGLLQLAHRQKFYDLARQEGFDICLKLVDADREIRWQRVEGRNRNKGATYSMEVDRGMFDFCENLFERPEGEELKITVIHQS</sequence>
<reference evidence="1" key="1">
    <citation type="submission" date="2018-06" db="EMBL/GenBank/DDBJ databases">
        <authorList>
            <person name="Zhirakovskaya E."/>
        </authorList>
    </citation>
    <scope>NUCLEOTIDE SEQUENCE</scope>
</reference>
<protein>
    <recommendedName>
        <fullName evidence="2">ATP-binding protein</fullName>
    </recommendedName>
</protein>
<gene>
    <name evidence="1" type="ORF">MNBD_ALPHA02-26</name>
</gene>
<name>A0A3B0STE5_9ZZZZ</name>
<dbReference type="AlphaFoldDB" id="A0A3B0STE5"/>
<dbReference type="InterPro" id="IPR027417">
    <property type="entry name" value="P-loop_NTPase"/>
</dbReference>
<dbReference type="EMBL" id="UOED01000136">
    <property type="protein sequence ID" value="VAV99723.1"/>
    <property type="molecule type" value="Genomic_DNA"/>
</dbReference>
<organism evidence="1">
    <name type="scientific">hydrothermal vent metagenome</name>
    <dbReference type="NCBI Taxonomy" id="652676"/>
    <lineage>
        <taxon>unclassified sequences</taxon>
        <taxon>metagenomes</taxon>
        <taxon>ecological metagenomes</taxon>
    </lineage>
</organism>
<accession>A0A3B0STE5</accession>
<dbReference type="SUPFAM" id="SSF52540">
    <property type="entry name" value="P-loop containing nucleoside triphosphate hydrolases"/>
    <property type="match status" value="1"/>
</dbReference>
<dbReference type="Pfam" id="PF13671">
    <property type="entry name" value="AAA_33"/>
    <property type="match status" value="1"/>
</dbReference>
<proteinExistence type="predicted"/>
<evidence type="ECO:0000313" key="1">
    <source>
        <dbReference type="EMBL" id="VAV99723.1"/>
    </source>
</evidence>
<evidence type="ECO:0008006" key="2">
    <source>
        <dbReference type="Google" id="ProtNLM"/>
    </source>
</evidence>